<dbReference type="PRINTS" id="PR00412">
    <property type="entry name" value="EPOXHYDRLASE"/>
</dbReference>
<evidence type="ECO:0000313" key="5">
    <source>
        <dbReference type="Proteomes" id="UP000316388"/>
    </source>
</evidence>
<dbReference type="InterPro" id="IPR000073">
    <property type="entry name" value="AB_hydrolase_1"/>
</dbReference>
<dbReference type="AlphaFoldDB" id="A0A1A6DV48"/>
<reference evidence="2 4" key="1">
    <citation type="submission" date="2016-06" db="EMBL/GenBank/DDBJ databases">
        <title>Genome sequence of Tepidimonas fonticaldi PL17.</title>
        <authorList>
            <person name="Pinnaka A.K."/>
        </authorList>
    </citation>
    <scope>NUCLEOTIDE SEQUENCE [LARGE SCALE GENOMIC DNA]</scope>
    <source>
        <strain evidence="2 4">PL17</strain>
    </source>
</reference>
<reference evidence="3 5" key="2">
    <citation type="submission" date="2019-07" db="EMBL/GenBank/DDBJ databases">
        <title>Tepidimonas fonticaldi AT-A2 draft genome.</title>
        <authorList>
            <person name="Da Costa M.S."/>
            <person name="Froufe H.J.C."/>
            <person name="Egas C."/>
            <person name="Albuquerque L."/>
        </authorList>
    </citation>
    <scope>NUCLEOTIDE SEQUENCE [LARGE SCALE GENOMIC DNA]</scope>
    <source>
        <strain evidence="3 5">AT-A2</strain>
    </source>
</reference>
<feature type="domain" description="AB hydrolase-1" evidence="1">
    <location>
        <begin position="37"/>
        <end position="317"/>
    </location>
</feature>
<keyword evidence="4" id="KW-1185">Reference proteome</keyword>
<dbReference type="Gene3D" id="3.40.50.1820">
    <property type="entry name" value="alpha/beta hydrolase"/>
    <property type="match status" value="1"/>
</dbReference>
<comment type="caution">
    <text evidence="2">The sequence shown here is derived from an EMBL/GenBank/DDBJ whole genome shotgun (WGS) entry which is preliminary data.</text>
</comment>
<accession>A0A1A6DV48</accession>
<name>A0A1A6DV48_9BURK</name>
<evidence type="ECO:0000313" key="4">
    <source>
        <dbReference type="Proteomes" id="UP000091969"/>
    </source>
</evidence>
<dbReference type="Proteomes" id="UP000091969">
    <property type="component" value="Unassembled WGS sequence"/>
</dbReference>
<dbReference type="GO" id="GO:0016020">
    <property type="term" value="C:membrane"/>
    <property type="evidence" value="ECO:0007669"/>
    <property type="project" value="TreeGrafter"/>
</dbReference>
<dbReference type="Pfam" id="PF12697">
    <property type="entry name" value="Abhydrolase_6"/>
    <property type="match status" value="1"/>
</dbReference>
<evidence type="ECO:0000259" key="1">
    <source>
        <dbReference type="Pfam" id="PF12697"/>
    </source>
</evidence>
<evidence type="ECO:0000313" key="3">
    <source>
        <dbReference type="EMBL" id="TSE38059.1"/>
    </source>
</evidence>
<proteinExistence type="predicted"/>
<dbReference type="EMBL" id="VJOO01000002">
    <property type="protein sequence ID" value="TSE38059.1"/>
    <property type="molecule type" value="Genomic_DNA"/>
</dbReference>
<evidence type="ECO:0000313" key="2">
    <source>
        <dbReference type="EMBL" id="OBS30556.1"/>
    </source>
</evidence>
<dbReference type="SUPFAM" id="SSF53474">
    <property type="entry name" value="alpha/beta-Hydrolases"/>
    <property type="match status" value="1"/>
</dbReference>
<sequence length="338" mass="38118">MYQVRRPSRSTFETVRGQRYHLREWGTPHPDQPPLWLLHGWMDVSASWQFVVDALAQERHCIAPDWRGFGLTRSAHLDDDPHGPPPYGEADHYLFADYLGDLDFLLVRLNQRLGRAPDAPIDLVGHSMGGNVAMLYAGVRPTRVRRLVNLEGFGMPATRPEQAPRRYAAWLDELHQLAQGELTLKTYPGQEGVAQRLMKTNRRLPEDRARWLAQHWARPVDPGAPDGEWRILGDPAHKVRSSQLYRLDEVLAVYGAIAAPVLAVEASDDSLAQWFPRGEHSLAEYHRRLQAVPRCRIARVEDAGHMLHHDQPQRVAALIEAHLDAPDGADAPLHGGAD</sequence>
<dbReference type="PANTHER" id="PTHR43798:SF33">
    <property type="entry name" value="HYDROLASE, PUTATIVE (AFU_ORTHOLOGUE AFUA_2G14860)-RELATED"/>
    <property type="match status" value="1"/>
</dbReference>
<keyword evidence="2" id="KW-0378">Hydrolase</keyword>
<dbReference type="GO" id="GO:0050357">
    <property type="term" value="F:tropinesterase activity"/>
    <property type="evidence" value="ECO:0007669"/>
    <property type="project" value="UniProtKB-EC"/>
</dbReference>
<protein>
    <submittedName>
        <fullName evidence="2">Alpha/beta hydrolase</fullName>
    </submittedName>
    <submittedName>
        <fullName evidence="3">Tropinesterase</fullName>
        <ecNumber evidence="3">3.1.1.10</ecNumber>
    </submittedName>
</protein>
<dbReference type="InterPro" id="IPR000639">
    <property type="entry name" value="Epox_hydrolase-like"/>
</dbReference>
<dbReference type="RefSeq" id="WP_068609113.1">
    <property type="nucleotide sequence ID" value="NZ_LZDH01000056.1"/>
</dbReference>
<dbReference type="InterPro" id="IPR050266">
    <property type="entry name" value="AB_hydrolase_sf"/>
</dbReference>
<gene>
    <name evidence="2" type="ORF">A9O67_05975</name>
    <name evidence="3" type="ORF">Tfont_00320</name>
</gene>
<dbReference type="InterPro" id="IPR029058">
    <property type="entry name" value="AB_hydrolase_fold"/>
</dbReference>
<dbReference type="STRING" id="1101373.A9O67_05975"/>
<dbReference type="PANTHER" id="PTHR43798">
    <property type="entry name" value="MONOACYLGLYCEROL LIPASE"/>
    <property type="match status" value="1"/>
</dbReference>
<organism evidence="2 4">
    <name type="scientific">Tepidimonas fonticaldi</name>
    <dbReference type="NCBI Taxonomy" id="1101373"/>
    <lineage>
        <taxon>Bacteria</taxon>
        <taxon>Pseudomonadati</taxon>
        <taxon>Pseudomonadota</taxon>
        <taxon>Betaproteobacteria</taxon>
        <taxon>Burkholderiales</taxon>
        <taxon>Tepidimonas</taxon>
    </lineage>
</organism>
<dbReference type="OrthoDB" id="149912at2"/>
<dbReference type="EC" id="3.1.1.10" evidence="3"/>
<dbReference type="Proteomes" id="UP000316388">
    <property type="component" value="Unassembled WGS sequence"/>
</dbReference>
<dbReference type="EMBL" id="LZDH01000056">
    <property type="protein sequence ID" value="OBS30556.1"/>
    <property type="molecule type" value="Genomic_DNA"/>
</dbReference>